<dbReference type="InterPro" id="IPR008471">
    <property type="entry name" value="MnmC-like_methylTransf"/>
</dbReference>
<keyword evidence="2" id="KW-0808">Transferase</keyword>
<proteinExistence type="predicted"/>
<dbReference type="PATRIC" id="fig|544718.43.peg.716"/>
<dbReference type="GO" id="GO:0016645">
    <property type="term" value="F:oxidoreductase activity, acting on the CH-NH group of donors"/>
    <property type="evidence" value="ECO:0007669"/>
    <property type="project" value="InterPro"/>
</dbReference>
<reference evidence="3" key="1">
    <citation type="submission" date="2015-05" db="EMBL/GenBank/DDBJ databases">
        <authorList>
            <person name="Rovetto F."/>
            <person name="Cocolin L."/>
            <person name="Illeghems K."/>
            <person name="Van Nieuwerburgh F."/>
            <person name="Houf K."/>
        </authorList>
    </citation>
    <scope>NUCLEOTIDE SEQUENCE [LARGE SCALE GENOMIC DNA]</scope>
    <source>
        <strain evidence="3">DU22</strain>
    </source>
</reference>
<organism evidence="2 3">
    <name type="scientific">Aliarcobacter thereius</name>
    <dbReference type="NCBI Taxonomy" id="544718"/>
    <lineage>
        <taxon>Bacteria</taxon>
        <taxon>Pseudomonadati</taxon>
        <taxon>Campylobacterota</taxon>
        <taxon>Epsilonproteobacteria</taxon>
        <taxon>Campylobacterales</taxon>
        <taxon>Arcobacteraceae</taxon>
        <taxon>Aliarcobacter</taxon>
    </lineage>
</organism>
<dbReference type="Pfam" id="PF05430">
    <property type="entry name" value="Methyltransf_30"/>
    <property type="match status" value="1"/>
</dbReference>
<dbReference type="RefSeq" id="WP_066182359.1">
    <property type="nucleotide sequence ID" value="NZ_LCUJ01000001.1"/>
</dbReference>
<dbReference type="Gene3D" id="3.40.50.150">
    <property type="entry name" value="Vaccinia Virus protein VP39"/>
    <property type="match status" value="1"/>
</dbReference>
<dbReference type="Proteomes" id="UP000093281">
    <property type="component" value="Unassembled WGS sequence"/>
</dbReference>
<evidence type="ECO:0000313" key="3">
    <source>
        <dbReference type="Proteomes" id="UP000093281"/>
    </source>
</evidence>
<dbReference type="EMBL" id="LCUJ01000001">
    <property type="protein sequence ID" value="OCM00344.1"/>
    <property type="molecule type" value="Genomic_DNA"/>
</dbReference>
<dbReference type="SUPFAM" id="SSF53335">
    <property type="entry name" value="S-adenosyl-L-methionine-dependent methyltransferases"/>
    <property type="match status" value="1"/>
</dbReference>
<accession>A0A1C0B9S5</accession>
<comment type="caution">
    <text evidence="2">The sequence shown here is derived from an EMBL/GenBank/DDBJ whole genome shotgun (WGS) entry which is preliminary data.</text>
</comment>
<dbReference type="OrthoDB" id="9786494at2"/>
<feature type="domain" description="MnmC-like methyltransferase" evidence="1">
    <location>
        <begin position="123"/>
        <end position="215"/>
    </location>
</feature>
<gene>
    <name evidence="2" type="ORF">AAX29_00347</name>
</gene>
<dbReference type="GO" id="GO:0008168">
    <property type="term" value="F:methyltransferase activity"/>
    <property type="evidence" value="ECO:0007669"/>
    <property type="project" value="UniProtKB-KW"/>
</dbReference>
<sequence length="248" mass="29304">MENSQNILVSTEDGSNTLYSKKYNQHFHNTKDGAINEALHKHIFPAFLYHQNKKELNILDICFGLGYNSFATIFYILENNLDIKINIYSPELDFDLIKSLQNFSYPKEFEKFRNIINELSLNQKYEDEKIKIELFIGDAREVLKTFPNNFFDIVYQDAFSSEVNYELWTKEYFEDIYKISKKDCIITTYAIATPIRLSMYEAGFKIYQDRALNKKISLGFKKEQNSMGKVVNMEWKQVVNKELKALYD</sequence>
<dbReference type="PANTHER" id="PTHR39963">
    <property type="entry name" value="SLL0983 PROTEIN"/>
    <property type="match status" value="1"/>
</dbReference>
<keyword evidence="2" id="KW-0489">Methyltransferase</keyword>
<dbReference type="STRING" id="544718.AAX25_00731"/>
<evidence type="ECO:0000313" key="2">
    <source>
        <dbReference type="EMBL" id="OCM00344.1"/>
    </source>
</evidence>
<dbReference type="GO" id="GO:0032259">
    <property type="term" value="P:methylation"/>
    <property type="evidence" value="ECO:0007669"/>
    <property type="project" value="UniProtKB-KW"/>
</dbReference>
<dbReference type="AlphaFoldDB" id="A0A1C0B9S5"/>
<name>A0A1C0B9S5_9BACT</name>
<dbReference type="PANTHER" id="PTHR39963:SF1">
    <property type="entry name" value="MNMC-LIKE METHYLTRANSFERASE DOMAIN-CONTAINING PROTEIN"/>
    <property type="match status" value="1"/>
</dbReference>
<evidence type="ECO:0000259" key="1">
    <source>
        <dbReference type="Pfam" id="PF05430"/>
    </source>
</evidence>
<dbReference type="InterPro" id="IPR029063">
    <property type="entry name" value="SAM-dependent_MTases_sf"/>
</dbReference>
<protein>
    <submittedName>
        <fullName evidence="2">Bifunctional tRNA (Mnm(5)s(2)U34)-methyltransferase/FAD-dependent cmnm(5)s(2)U34 oxidoreductase</fullName>
    </submittedName>
</protein>